<evidence type="ECO:0000256" key="6">
    <source>
        <dbReference type="ARBA" id="ARBA00022777"/>
    </source>
</evidence>
<keyword evidence="6" id="KW-0418">Kinase</keyword>
<comment type="caution">
    <text evidence="10">The sequence shown here is derived from an EMBL/GenBank/DDBJ whole genome shotgun (WGS) entry which is preliminary data.</text>
</comment>
<dbReference type="Gene3D" id="1.10.287.130">
    <property type="match status" value="1"/>
</dbReference>
<dbReference type="AlphaFoldDB" id="A0A5C6M6W2"/>
<protein>
    <recommendedName>
        <fullName evidence="2">histidine kinase</fullName>
        <ecNumber evidence="2">2.7.13.3</ecNumber>
    </recommendedName>
</protein>
<dbReference type="Pfam" id="PF00512">
    <property type="entry name" value="HisKA"/>
    <property type="match status" value="1"/>
</dbReference>
<dbReference type="InterPro" id="IPR003661">
    <property type="entry name" value="HisK_dim/P_dom"/>
</dbReference>
<reference evidence="10 11" key="2">
    <citation type="submission" date="2019-08" db="EMBL/GenBank/DDBJ databases">
        <authorList>
            <person name="Henke P."/>
        </authorList>
    </citation>
    <scope>NUCLEOTIDE SEQUENCE [LARGE SCALE GENOMIC DNA]</scope>
    <source>
        <strain evidence="10">Phe10_nw2017</strain>
    </source>
</reference>
<dbReference type="InterPro" id="IPR005467">
    <property type="entry name" value="His_kinase_dom"/>
</dbReference>
<evidence type="ECO:0000256" key="7">
    <source>
        <dbReference type="ARBA" id="ARBA00022840"/>
    </source>
</evidence>
<organism evidence="10 11">
    <name type="scientific">Planctomyces bekefii</name>
    <dbReference type="NCBI Taxonomy" id="1653850"/>
    <lineage>
        <taxon>Bacteria</taxon>
        <taxon>Pseudomonadati</taxon>
        <taxon>Planctomycetota</taxon>
        <taxon>Planctomycetia</taxon>
        <taxon>Planctomycetales</taxon>
        <taxon>Planctomycetaceae</taxon>
        <taxon>Planctomyces</taxon>
    </lineage>
</organism>
<dbReference type="PRINTS" id="PR00344">
    <property type="entry name" value="BCTRLSENSOR"/>
</dbReference>
<dbReference type="GO" id="GO:0005524">
    <property type="term" value="F:ATP binding"/>
    <property type="evidence" value="ECO:0007669"/>
    <property type="project" value="UniProtKB-KW"/>
</dbReference>
<dbReference type="PANTHER" id="PTHR43065:SF10">
    <property type="entry name" value="PEROXIDE STRESS-ACTIVATED HISTIDINE KINASE MAK3"/>
    <property type="match status" value="1"/>
</dbReference>
<keyword evidence="5" id="KW-0547">Nucleotide-binding</keyword>
<dbReference type="EC" id="2.7.13.3" evidence="2"/>
<dbReference type="Gene3D" id="3.30.565.10">
    <property type="entry name" value="Histidine kinase-like ATPase, C-terminal domain"/>
    <property type="match status" value="1"/>
</dbReference>
<evidence type="ECO:0000256" key="5">
    <source>
        <dbReference type="ARBA" id="ARBA00022741"/>
    </source>
</evidence>
<gene>
    <name evidence="10" type="ORF">E3A20_09630</name>
</gene>
<accession>A0A5C6M6W2</accession>
<evidence type="ECO:0000256" key="8">
    <source>
        <dbReference type="ARBA" id="ARBA00023012"/>
    </source>
</evidence>
<dbReference type="PROSITE" id="PS50109">
    <property type="entry name" value="HIS_KIN"/>
    <property type="match status" value="1"/>
</dbReference>
<evidence type="ECO:0000256" key="2">
    <source>
        <dbReference type="ARBA" id="ARBA00012438"/>
    </source>
</evidence>
<keyword evidence="11" id="KW-1185">Reference proteome</keyword>
<comment type="catalytic activity">
    <reaction evidence="1">
        <text>ATP + protein L-histidine = ADP + protein N-phospho-L-histidine.</text>
        <dbReference type="EC" id="2.7.13.3"/>
    </reaction>
</comment>
<name>A0A5C6M6W2_9PLAN</name>
<dbReference type="EMBL" id="SRHE01000150">
    <property type="protein sequence ID" value="TWW09903.1"/>
    <property type="molecule type" value="Genomic_DNA"/>
</dbReference>
<dbReference type="CDD" id="cd00082">
    <property type="entry name" value="HisKA"/>
    <property type="match status" value="1"/>
</dbReference>
<dbReference type="SUPFAM" id="SSF55874">
    <property type="entry name" value="ATPase domain of HSP90 chaperone/DNA topoisomerase II/histidine kinase"/>
    <property type="match status" value="1"/>
</dbReference>
<feature type="non-terminal residue" evidence="10">
    <location>
        <position position="1"/>
    </location>
</feature>
<evidence type="ECO:0000313" key="11">
    <source>
        <dbReference type="Proteomes" id="UP000321083"/>
    </source>
</evidence>
<proteinExistence type="predicted"/>
<dbReference type="InterPro" id="IPR004358">
    <property type="entry name" value="Sig_transdc_His_kin-like_C"/>
</dbReference>
<sequence length="357" mass="37728">GSWSDISAAVADVWLRQFGCRAVTIVCAVAGGGISGLQYRRGDDDQFQAMAMQLSGGLSVFVSPRLFRQLLAAAGVELKHCELFHWPDLLCGLVVESGDGLPPEAELRGLLESVSRSLLSAAAGRAVLLADPARMEALAEFAAGAGHEINNPLATIIGQAQLQLRGDAGMDLRQSLETIGAQAWRIRDMIGNTMLFARPPEPHVQPFRLRGLLDECAGALRQTAAAGVSVGSHCEGDPELTADRAQLGVLICHLLRNGCEALRGASRSGTVVVSGRAVEDCVELSVEDNGPGLSSAEVLRHAFDPFYSGRSAGRGLGFGLCVSWRIVRQHGGGICLENLPHGGVCCRISLPQRPPVL</sequence>
<dbReference type="InterPro" id="IPR036097">
    <property type="entry name" value="HisK_dim/P_sf"/>
</dbReference>
<evidence type="ECO:0000256" key="1">
    <source>
        <dbReference type="ARBA" id="ARBA00000085"/>
    </source>
</evidence>
<keyword evidence="4" id="KW-0808">Transferase</keyword>
<dbReference type="GO" id="GO:0000155">
    <property type="term" value="F:phosphorelay sensor kinase activity"/>
    <property type="evidence" value="ECO:0007669"/>
    <property type="project" value="InterPro"/>
</dbReference>
<evidence type="ECO:0000313" key="10">
    <source>
        <dbReference type="EMBL" id="TWW09903.1"/>
    </source>
</evidence>
<reference evidence="10 11" key="1">
    <citation type="submission" date="2019-08" db="EMBL/GenBank/DDBJ databases">
        <title>100 year-old enigma solved: identification of Planctomyces bekefii, the type genus and species of the phylum Planctomycetes.</title>
        <authorList>
            <person name="Svetlana D.N."/>
            <person name="Overmann J."/>
        </authorList>
    </citation>
    <scope>NUCLEOTIDE SEQUENCE [LARGE SCALE GENOMIC DNA]</scope>
    <source>
        <strain evidence="10">Phe10_nw2017</strain>
    </source>
</reference>
<dbReference type="InterPro" id="IPR036890">
    <property type="entry name" value="HATPase_C_sf"/>
</dbReference>
<evidence type="ECO:0000256" key="4">
    <source>
        <dbReference type="ARBA" id="ARBA00022679"/>
    </source>
</evidence>
<evidence type="ECO:0000256" key="3">
    <source>
        <dbReference type="ARBA" id="ARBA00022553"/>
    </source>
</evidence>
<feature type="domain" description="Histidine kinase" evidence="9">
    <location>
        <begin position="144"/>
        <end position="354"/>
    </location>
</feature>
<dbReference type="PANTHER" id="PTHR43065">
    <property type="entry name" value="SENSOR HISTIDINE KINASE"/>
    <property type="match status" value="1"/>
</dbReference>
<dbReference type="Pfam" id="PF02518">
    <property type="entry name" value="HATPase_c"/>
    <property type="match status" value="1"/>
</dbReference>
<dbReference type="SMART" id="SM00388">
    <property type="entry name" value="HisKA"/>
    <property type="match status" value="1"/>
</dbReference>
<evidence type="ECO:0000259" key="9">
    <source>
        <dbReference type="PROSITE" id="PS50109"/>
    </source>
</evidence>
<keyword evidence="8" id="KW-0902">Two-component regulatory system</keyword>
<dbReference type="Proteomes" id="UP000321083">
    <property type="component" value="Unassembled WGS sequence"/>
</dbReference>
<dbReference type="SUPFAM" id="SSF47384">
    <property type="entry name" value="Homodimeric domain of signal transducing histidine kinase"/>
    <property type="match status" value="1"/>
</dbReference>
<keyword evidence="7" id="KW-0067">ATP-binding</keyword>
<dbReference type="SMART" id="SM00387">
    <property type="entry name" value="HATPase_c"/>
    <property type="match status" value="1"/>
</dbReference>
<dbReference type="InterPro" id="IPR003594">
    <property type="entry name" value="HATPase_dom"/>
</dbReference>
<keyword evidence="3" id="KW-0597">Phosphoprotein</keyword>